<gene>
    <name evidence="2" type="ORF">SAMN02982996_03195</name>
</gene>
<dbReference type="SUPFAM" id="SSF56281">
    <property type="entry name" value="Metallo-hydrolase/oxidoreductase"/>
    <property type="match status" value="1"/>
</dbReference>
<dbReference type="EMBL" id="FNQS01000014">
    <property type="protein sequence ID" value="SEA99502.1"/>
    <property type="molecule type" value="Genomic_DNA"/>
</dbReference>
<dbReference type="PANTHER" id="PTHR15032:SF4">
    <property type="entry name" value="N-ACYL-PHOSPHATIDYLETHANOLAMINE-HYDROLYZING PHOSPHOLIPASE D"/>
    <property type="match status" value="1"/>
</dbReference>
<dbReference type="RefSeq" id="WP_026742281.1">
    <property type="nucleotide sequence ID" value="NZ_FNQS01000014.1"/>
</dbReference>
<keyword evidence="3" id="KW-1185">Reference proteome</keyword>
<dbReference type="PANTHER" id="PTHR15032">
    <property type="entry name" value="N-ACYL-PHOSPHATIDYLETHANOLAMINE-HYDROLYZING PHOSPHOLIPASE D"/>
    <property type="match status" value="1"/>
</dbReference>
<dbReference type="InterPro" id="IPR024884">
    <property type="entry name" value="NAPE-PLD"/>
</dbReference>
<dbReference type="PIRSF" id="PIRSF038896">
    <property type="entry name" value="NAPE-PLD"/>
    <property type="match status" value="1"/>
</dbReference>
<dbReference type="GO" id="GO:0008270">
    <property type="term" value="F:zinc ion binding"/>
    <property type="evidence" value="ECO:0007669"/>
    <property type="project" value="InterPro"/>
</dbReference>
<evidence type="ECO:0000313" key="2">
    <source>
        <dbReference type="EMBL" id="SEA99502.1"/>
    </source>
</evidence>
<dbReference type="GeneID" id="97766025"/>
<evidence type="ECO:0000313" key="3">
    <source>
        <dbReference type="Proteomes" id="UP000187280"/>
    </source>
</evidence>
<dbReference type="Gene3D" id="3.60.15.10">
    <property type="entry name" value="Ribonuclease Z/Hydroxyacylglutathione hydrolase-like"/>
    <property type="match status" value="1"/>
</dbReference>
<organism evidence="2 3">
    <name type="scientific">Lonsdalea quercina</name>
    <dbReference type="NCBI Taxonomy" id="71657"/>
    <lineage>
        <taxon>Bacteria</taxon>
        <taxon>Pseudomonadati</taxon>
        <taxon>Pseudomonadota</taxon>
        <taxon>Gammaproteobacteria</taxon>
        <taxon>Enterobacterales</taxon>
        <taxon>Pectobacteriaceae</taxon>
        <taxon>Lonsdalea</taxon>
    </lineage>
</organism>
<dbReference type="eggNOG" id="COG2220">
    <property type="taxonomic scope" value="Bacteria"/>
</dbReference>
<name>A0A1H4FSL0_9GAMM</name>
<dbReference type="STRING" id="71657.SAMN02982996_03195"/>
<dbReference type="AlphaFoldDB" id="A0A1H4FSL0"/>
<dbReference type="Proteomes" id="UP000187280">
    <property type="component" value="Unassembled WGS sequence"/>
</dbReference>
<dbReference type="InterPro" id="IPR036866">
    <property type="entry name" value="RibonucZ/Hydroxyglut_hydro"/>
</dbReference>
<dbReference type="GO" id="GO:0070290">
    <property type="term" value="F:N-acylphosphatidylethanolamine-specific phospholipase D activity"/>
    <property type="evidence" value="ECO:0007669"/>
    <property type="project" value="InterPro"/>
</dbReference>
<reference evidence="2 3" key="1">
    <citation type="submission" date="2016-10" db="EMBL/GenBank/DDBJ databases">
        <authorList>
            <person name="de Groot N.N."/>
        </authorList>
    </citation>
    <scope>NUCLEOTIDE SEQUENCE [LARGE SCALE GENOMIC DNA]</scope>
    <source>
        <strain evidence="2 3">ATCC 29281</strain>
    </source>
</reference>
<proteinExistence type="predicted"/>
<evidence type="ECO:0000259" key="1">
    <source>
        <dbReference type="Pfam" id="PF12706"/>
    </source>
</evidence>
<dbReference type="InterPro" id="IPR001279">
    <property type="entry name" value="Metallo-B-lactamas"/>
</dbReference>
<sequence>MLLSLLAIIVVFIVIPVVYLYRPEFVKISVPEVKAQDSDHYRQGQFHNVEPTPVLTGSGSFAKLMLEFLLHGNPRRRPKQALPTVKTLLLALPADRDVVIWLGHSSFFVQLAGKRLLVDPVLSQNAAPVPFGNRVFQGTNPYTPADMPNIDYLLMTHDHWDHLDYATLIALKPKVKQVVCGLGVGQYFRAWGFAPERVHEADWFSELNLGDGIDISVLPARHFSGRLFKKNQTLWVSFALQTAARRLYFSGDSGYGAHFKKIGEQFDGFDFVALDSGQYDERWSHIHMRPEEAAQAATDLKTGALLPGHIGKFALAQHDWNDPFIRIVKASKNHDWRLLTPLIGQPLWLDESETAFERWWETVSR</sequence>
<dbReference type="Pfam" id="PF12706">
    <property type="entry name" value="Lactamase_B_2"/>
    <property type="match status" value="1"/>
</dbReference>
<accession>A0A1H4FSL0</accession>
<feature type="domain" description="Metallo-beta-lactamase" evidence="1">
    <location>
        <begin position="115"/>
        <end position="310"/>
    </location>
</feature>
<dbReference type="GO" id="GO:0005737">
    <property type="term" value="C:cytoplasm"/>
    <property type="evidence" value="ECO:0007669"/>
    <property type="project" value="TreeGrafter"/>
</dbReference>
<protein>
    <submittedName>
        <fullName evidence="2">L-ascorbate metabolism protein UlaG, beta-lactamase superfamily</fullName>
    </submittedName>
</protein>